<dbReference type="InterPro" id="IPR000477">
    <property type="entry name" value="RT_dom"/>
</dbReference>
<keyword evidence="8" id="KW-1185">Reference proteome</keyword>
<dbReference type="PROSITE" id="PS51900">
    <property type="entry name" value="CB"/>
    <property type="match status" value="1"/>
</dbReference>
<dbReference type="GO" id="GO:0004523">
    <property type="term" value="F:RNA-DNA hybrid ribonuclease activity"/>
    <property type="evidence" value="ECO:0007669"/>
    <property type="project" value="UniProtKB-EC"/>
</dbReference>
<evidence type="ECO:0000256" key="1">
    <source>
        <dbReference type="ARBA" id="ARBA00010879"/>
    </source>
</evidence>
<dbReference type="Gene3D" id="3.30.70.270">
    <property type="match status" value="1"/>
</dbReference>
<dbReference type="PROSITE" id="PS50878">
    <property type="entry name" value="RT_POL"/>
    <property type="match status" value="1"/>
</dbReference>
<comment type="similarity">
    <text evidence="1">Belongs to the beta type-B retroviral polymerase family. HERV class-II K(HML-2) pol subfamily.</text>
</comment>
<dbReference type="GO" id="GO:0003677">
    <property type="term" value="F:DNA binding"/>
    <property type="evidence" value="ECO:0007669"/>
    <property type="project" value="UniProtKB-KW"/>
</dbReference>
<evidence type="ECO:0000259" key="6">
    <source>
        <dbReference type="PROSITE" id="PS51900"/>
    </source>
</evidence>
<evidence type="ECO:0000256" key="3">
    <source>
        <dbReference type="ARBA" id="ARBA00023125"/>
    </source>
</evidence>
<dbReference type="Gene3D" id="3.10.10.10">
    <property type="entry name" value="HIV Type 1 Reverse Transcriptase, subunit A, domain 1"/>
    <property type="match status" value="1"/>
</dbReference>
<dbReference type="EMBL" id="JAMKFB020000022">
    <property type="protein sequence ID" value="KAL0160861.1"/>
    <property type="molecule type" value="Genomic_DNA"/>
</dbReference>
<evidence type="ECO:0000259" key="5">
    <source>
        <dbReference type="PROSITE" id="PS50878"/>
    </source>
</evidence>
<evidence type="ECO:0000256" key="2">
    <source>
        <dbReference type="ARBA" id="ARBA00012180"/>
    </source>
</evidence>
<gene>
    <name evidence="7" type="ORF">M9458_044586</name>
</gene>
<name>A0ABD0NI96_CIRMR</name>
<feature type="non-terminal residue" evidence="7">
    <location>
        <position position="1"/>
    </location>
</feature>
<dbReference type="InterPro" id="IPR043502">
    <property type="entry name" value="DNA/RNA_pol_sf"/>
</dbReference>
<proteinExistence type="inferred from homology"/>
<dbReference type="SUPFAM" id="SSF47823">
    <property type="entry name" value="lambda integrase-like, N-terminal domain"/>
    <property type="match status" value="1"/>
</dbReference>
<dbReference type="PANTHER" id="PTHR35617:SF3">
    <property type="entry name" value="CORE-BINDING (CB) DOMAIN-CONTAINING PROTEIN"/>
    <property type="match status" value="1"/>
</dbReference>
<feature type="domain" description="Reverse transcriptase" evidence="5">
    <location>
        <begin position="246"/>
        <end position="469"/>
    </location>
</feature>
<sequence>TWRAPYSSRPHPSSSPLATLNGGAARGYVAVPRVERAVAVHLCPWWDRLHLPSGVCKVSSALTGRACYAAGQVATALDAMATLQVYQAQALKYLHEGGPDQGVMQELHAVADFALRATKVTAHSLGQVMSTVVVQGRHLWLTLAQMADVDKARFLDAPISQGSVFGDTFSAVQKQTAPDALPPQILTRSSTSPAREPGKKTFLQNVLPSGISPLPLPPPGCPTAVTSVNVPLIPLATRLGAWLQLPSPSQWLIRTVRLGYAIQFTRRPPRYRGVLSTSVHSDTHAAVLRAEVAVLLAKDAIEPVPPAEMKSGFYSPYFIVPKKSGGLRPIQALNWSLLRLPFKMLTTKRMLTCIRHQDWFATIDLKDAPFLRFAFEGRAYQYKVLPFGLSLSPRVFTKVTEAALSPLWRMGIRILNYLDDWLLIAHSRDVLCEHRDLVLRHLSHLGLQVNREKSKLSPVQRISFPGVELDSVNMTACLTIERSQSVLNCLNSFRHKTAVPLKTFSLSTVQPTSSHGSPPILENGDSTPSPSLEDPLEERPSFSGDGHNLAPASRPMEPALLAPGRDASDLSGLSQAVIETITQQAYALRWGLFVDWCSSRGEDPQRCLIAVVLSFLQEKLERRLSPSTLKVYVAAIAAYHDAVDGASLEVREELIPPRPHLVPSWDLSVTLQGLREAPFELLASVELKHLSLKTALLTALASIKRVGDLQAFSVDDTCLEFGPSDSHVILRPRPGYVPKVPTTPFRDQVVNLQALPLEEADPASALLCPVRVLHIYVDRTRHFRHTEQLFVYFGGQQKGNAVSKQRLAHWVVDAISLSYQNQGEPCPLGVHAHFPSLADICRAAGWATPNTFARFYNLRIEAVHQVSVKPAGVGLLRHSYRIRALYPSVVPPGEPWVLHAPQSGLAAE</sequence>
<dbReference type="InterPro" id="IPR043128">
    <property type="entry name" value="Rev_trsase/Diguanyl_cyclase"/>
</dbReference>
<dbReference type="EC" id="3.1.26.4" evidence="2"/>
<dbReference type="AlphaFoldDB" id="A0ABD0NI96"/>
<organism evidence="7 8">
    <name type="scientific">Cirrhinus mrigala</name>
    <name type="common">Mrigala</name>
    <dbReference type="NCBI Taxonomy" id="683832"/>
    <lineage>
        <taxon>Eukaryota</taxon>
        <taxon>Metazoa</taxon>
        <taxon>Chordata</taxon>
        <taxon>Craniata</taxon>
        <taxon>Vertebrata</taxon>
        <taxon>Euteleostomi</taxon>
        <taxon>Actinopterygii</taxon>
        <taxon>Neopterygii</taxon>
        <taxon>Teleostei</taxon>
        <taxon>Ostariophysi</taxon>
        <taxon>Cypriniformes</taxon>
        <taxon>Cyprinidae</taxon>
        <taxon>Labeoninae</taxon>
        <taxon>Labeonini</taxon>
        <taxon>Cirrhinus</taxon>
    </lineage>
</organism>
<accession>A0ABD0NI96</accession>
<evidence type="ECO:0000256" key="4">
    <source>
        <dbReference type="SAM" id="MobiDB-lite"/>
    </source>
</evidence>
<evidence type="ECO:0000313" key="7">
    <source>
        <dbReference type="EMBL" id="KAL0160861.1"/>
    </source>
</evidence>
<reference evidence="7 8" key="1">
    <citation type="submission" date="2024-05" db="EMBL/GenBank/DDBJ databases">
        <title>Genome sequencing and assembly of Indian major carp, Cirrhinus mrigala (Hamilton, 1822).</title>
        <authorList>
            <person name="Mohindra V."/>
            <person name="Chowdhury L.M."/>
            <person name="Lal K."/>
            <person name="Jena J.K."/>
        </authorList>
    </citation>
    <scope>NUCLEOTIDE SEQUENCE [LARGE SCALE GENOMIC DNA]</scope>
    <source>
        <strain evidence="7">CM1030</strain>
        <tissue evidence="7">Blood</tissue>
    </source>
</reference>
<dbReference type="Gene3D" id="1.10.150.130">
    <property type="match status" value="1"/>
</dbReference>
<dbReference type="Pfam" id="PF00078">
    <property type="entry name" value="RVT_1"/>
    <property type="match status" value="1"/>
</dbReference>
<evidence type="ECO:0000313" key="8">
    <source>
        <dbReference type="Proteomes" id="UP001529510"/>
    </source>
</evidence>
<dbReference type="InterPro" id="IPR044068">
    <property type="entry name" value="CB"/>
</dbReference>
<feature type="domain" description="Core-binding (CB)" evidence="6">
    <location>
        <begin position="568"/>
        <end position="644"/>
    </location>
</feature>
<feature type="region of interest" description="Disordered" evidence="4">
    <location>
        <begin position="508"/>
        <end position="563"/>
    </location>
</feature>
<protein>
    <recommendedName>
        <fullName evidence="2">ribonuclease H</fullName>
        <ecNumber evidence="2">3.1.26.4</ecNumber>
    </recommendedName>
</protein>
<dbReference type="Proteomes" id="UP001529510">
    <property type="component" value="Unassembled WGS sequence"/>
</dbReference>
<dbReference type="CDD" id="cd03714">
    <property type="entry name" value="RT_DIRS1"/>
    <property type="match status" value="1"/>
</dbReference>
<keyword evidence="3" id="KW-0238">DNA-binding</keyword>
<dbReference type="InterPro" id="IPR010998">
    <property type="entry name" value="Integrase_recombinase_N"/>
</dbReference>
<comment type="caution">
    <text evidence="7">The sequence shown here is derived from an EMBL/GenBank/DDBJ whole genome shotgun (WGS) entry which is preliminary data.</text>
</comment>
<dbReference type="SUPFAM" id="SSF56672">
    <property type="entry name" value="DNA/RNA polymerases"/>
    <property type="match status" value="1"/>
</dbReference>
<dbReference type="PANTHER" id="PTHR35617">
    <property type="entry name" value="PHAGE_INTEGRASE DOMAIN-CONTAINING PROTEIN"/>
    <property type="match status" value="1"/>
</dbReference>